<dbReference type="RefSeq" id="WP_075294091.1">
    <property type="nucleotide sequence ID" value="NZ_CP018802.1"/>
</dbReference>
<dbReference type="AlphaFoldDB" id="A0A9Q6Z1A8"/>
<accession>A0A9Q6Z1A8</accession>
<proteinExistence type="inferred from homology"/>
<dbReference type="Pfam" id="PF02502">
    <property type="entry name" value="LacAB_rpiB"/>
    <property type="match status" value="1"/>
</dbReference>
<name>A0A9Q6Z1A8_HISSO</name>
<dbReference type="GO" id="GO:0005975">
    <property type="term" value="P:carbohydrate metabolic process"/>
    <property type="evidence" value="ECO:0007669"/>
    <property type="project" value="InterPro"/>
</dbReference>
<dbReference type="Gene3D" id="3.40.1400.10">
    <property type="entry name" value="Sugar-phosphate isomerase, RpiB/LacA/LacB"/>
    <property type="match status" value="1"/>
</dbReference>
<dbReference type="NCBIfam" id="TIGR00689">
    <property type="entry name" value="rpiB_lacA_lacB"/>
    <property type="match status" value="1"/>
</dbReference>
<dbReference type="EC" id="5.3.1.6" evidence="4"/>
<protein>
    <submittedName>
        <fullName evidence="4">Ribose 5-phosphate isomerase B</fullName>
        <ecNumber evidence="4">5.3.1.6</ecNumber>
    </submittedName>
</protein>
<dbReference type="SUPFAM" id="SSF89623">
    <property type="entry name" value="Ribose/Galactose isomerase RpiB/AlsB"/>
    <property type="match status" value="1"/>
</dbReference>
<dbReference type="InterPro" id="IPR003500">
    <property type="entry name" value="RpiB_LacA_LacB"/>
</dbReference>
<evidence type="ECO:0000313" key="5">
    <source>
        <dbReference type="Proteomes" id="UP000595373"/>
    </source>
</evidence>
<evidence type="ECO:0000256" key="2">
    <source>
        <dbReference type="ARBA" id="ARBA00023235"/>
    </source>
</evidence>
<evidence type="ECO:0000256" key="1">
    <source>
        <dbReference type="ARBA" id="ARBA00008754"/>
    </source>
</evidence>
<dbReference type="EMBL" id="CP066558">
    <property type="protein sequence ID" value="QQF82216.1"/>
    <property type="molecule type" value="Genomic_DNA"/>
</dbReference>
<dbReference type="GO" id="GO:0004751">
    <property type="term" value="F:ribose-5-phosphate isomerase activity"/>
    <property type="evidence" value="ECO:0007669"/>
    <property type="project" value="UniProtKB-EC"/>
</dbReference>
<keyword evidence="2 4" id="KW-0413">Isomerase</keyword>
<dbReference type="InterPro" id="IPR036569">
    <property type="entry name" value="RpiB_LacA_LacB_sf"/>
</dbReference>
<comment type="similarity">
    <text evidence="1">Belongs to the LacAB/RpiB family.</text>
</comment>
<feature type="active site" description="Proton donor" evidence="3">
    <location>
        <position position="99"/>
    </location>
</feature>
<organism evidence="4 5">
    <name type="scientific">Histophilus somni</name>
    <name type="common">Haemophilus somnus</name>
    <dbReference type="NCBI Taxonomy" id="731"/>
    <lineage>
        <taxon>Bacteria</taxon>
        <taxon>Pseudomonadati</taxon>
        <taxon>Pseudomonadota</taxon>
        <taxon>Gammaproteobacteria</taxon>
        <taxon>Pasteurellales</taxon>
        <taxon>Pasteurellaceae</taxon>
        <taxon>Histophilus</taxon>
    </lineage>
</organism>
<dbReference type="OrthoDB" id="1778624at2"/>
<dbReference type="PANTHER" id="PTHR30345:SF0">
    <property type="entry name" value="DNA DAMAGE-REPAIR_TOLERATION PROTEIN DRT102"/>
    <property type="match status" value="1"/>
</dbReference>
<dbReference type="Proteomes" id="UP000595373">
    <property type="component" value="Chromosome"/>
</dbReference>
<dbReference type="InterPro" id="IPR004785">
    <property type="entry name" value="RpiB"/>
</dbReference>
<feature type="active site" description="Proton acceptor" evidence="3">
    <location>
        <position position="66"/>
    </location>
</feature>
<keyword evidence="5" id="KW-1185">Reference proteome</keyword>
<evidence type="ECO:0000256" key="3">
    <source>
        <dbReference type="PIRSR" id="PIRSR005384-1"/>
    </source>
</evidence>
<dbReference type="NCBIfam" id="TIGR01120">
    <property type="entry name" value="rpiB"/>
    <property type="match status" value="1"/>
</dbReference>
<gene>
    <name evidence="4" type="primary">rpiB</name>
    <name evidence="4" type="ORF">JFL49_09265</name>
</gene>
<reference evidence="4 5" key="1">
    <citation type="submission" date="2020-12" db="EMBL/GenBank/DDBJ databases">
        <title>ASc-MMNZ-VFA-070.</title>
        <authorList>
            <person name="Schryvers A."/>
            <person name="Mostafa Nazari M."/>
            <person name="Farshchi Andisi V."/>
            <person name="Timsit E."/>
            <person name="Walter Morck D."/>
        </authorList>
    </citation>
    <scope>NUCLEOTIDE SEQUENCE [LARGE SCALE GENOMIC DNA]</scope>
    <source>
        <strain evidence="4 5">ASc-MMNZ-VFA-070</strain>
    </source>
</reference>
<evidence type="ECO:0000313" key="4">
    <source>
        <dbReference type="EMBL" id="QQF82216.1"/>
    </source>
</evidence>
<dbReference type="PIRSF" id="PIRSF005384">
    <property type="entry name" value="RpiB_LacA_B"/>
    <property type="match status" value="1"/>
</dbReference>
<dbReference type="NCBIfam" id="NF004051">
    <property type="entry name" value="PRK05571.1"/>
    <property type="match status" value="1"/>
</dbReference>
<dbReference type="PANTHER" id="PTHR30345">
    <property type="entry name" value="RIBOSE-5-PHOSPHATE ISOMERASE B"/>
    <property type="match status" value="1"/>
</dbReference>
<sequence length="157" mass="17060">MKTIAIGSDHIGLALKTFLIEKLEKQGHNLLDLGAVSQERTDYPIYAEKVAYAVKQNVADVGILICGTGVGISIAANKISGIRCALCSDELTALMCREHNNCNIIAFGANIISSEKAISLATLWLNTPYDGGRHQKRLDMMEMLEKTGSYCGLVTER</sequence>